<dbReference type="InterPro" id="IPR012338">
    <property type="entry name" value="Beta-lactam/transpept-like"/>
</dbReference>
<keyword evidence="8" id="KW-1003">Cell membrane</keyword>
<evidence type="ECO:0000256" key="1">
    <source>
        <dbReference type="ARBA" id="ARBA00002624"/>
    </source>
</evidence>
<dbReference type="SUPFAM" id="SSF53955">
    <property type="entry name" value="Lysozyme-like"/>
    <property type="match status" value="1"/>
</dbReference>
<evidence type="ECO:0000313" key="32">
    <source>
        <dbReference type="Proteomes" id="UP000644441"/>
    </source>
</evidence>
<evidence type="ECO:0000256" key="16">
    <source>
        <dbReference type="ARBA" id="ARBA00022960"/>
    </source>
</evidence>
<dbReference type="InterPro" id="IPR036950">
    <property type="entry name" value="PBP_transglycosylase"/>
</dbReference>
<comment type="similarity">
    <text evidence="5">In the N-terminal section; belongs to the glycosyltransferase 51 family.</text>
</comment>
<dbReference type="InterPro" id="IPR012340">
    <property type="entry name" value="NA-bd_OB-fold"/>
</dbReference>
<evidence type="ECO:0000256" key="3">
    <source>
        <dbReference type="ARBA" id="ARBA00004752"/>
    </source>
</evidence>
<evidence type="ECO:0000256" key="18">
    <source>
        <dbReference type="ARBA" id="ARBA00022984"/>
    </source>
</evidence>
<feature type="domain" description="Penicillin-binding protein OB-like" evidence="30">
    <location>
        <begin position="321"/>
        <end position="423"/>
    </location>
</feature>
<feature type="region of interest" description="Disordered" evidence="27">
    <location>
        <begin position="288"/>
        <end position="316"/>
    </location>
</feature>
<name>A0ABS0AC86_9GAMM</name>
<organism evidence="31 32">
    <name type="scientific">Alloalcanivorax venustensis ISO4</name>
    <dbReference type="NCBI Taxonomy" id="1177184"/>
    <lineage>
        <taxon>Bacteria</taxon>
        <taxon>Pseudomonadati</taxon>
        <taxon>Pseudomonadota</taxon>
        <taxon>Gammaproteobacteria</taxon>
        <taxon>Oceanospirillales</taxon>
        <taxon>Alcanivoracaceae</taxon>
        <taxon>Alloalcanivorax</taxon>
    </lineage>
</organism>
<comment type="caution">
    <text evidence="31">The sequence shown here is derived from an EMBL/GenBank/DDBJ whole genome shotgun (WGS) entry which is preliminary data.</text>
</comment>
<dbReference type="InterPro" id="IPR050396">
    <property type="entry name" value="Glycosyltr_51/Transpeptidase"/>
</dbReference>
<keyword evidence="21" id="KW-0046">Antibiotic resistance</keyword>
<dbReference type="InterPro" id="IPR001264">
    <property type="entry name" value="Glyco_trans_51"/>
</dbReference>
<evidence type="ECO:0000256" key="12">
    <source>
        <dbReference type="ARBA" id="ARBA00022676"/>
    </source>
</evidence>
<feature type="domain" description="Penicillin-binding protein transpeptidase" evidence="28">
    <location>
        <begin position="431"/>
        <end position="714"/>
    </location>
</feature>
<dbReference type="PANTHER" id="PTHR32282:SF27">
    <property type="entry name" value="PENICILLIN-BINDING PROTEIN 1A"/>
    <property type="match status" value="1"/>
</dbReference>
<evidence type="ECO:0000256" key="10">
    <source>
        <dbReference type="ARBA" id="ARBA00022645"/>
    </source>
</evidence>
<dbReference type="EMBL" id="ARXR01000002">
    <property type="protein sequence ID" value="MBF5051746.1"/>
    <property type="molecule type" value="Genomic_DNA"/>
</dbReference>
<evidence type="ECO:0000256" key="22">
    <source>
        <dbReference type="ARBA" id="ARBA00023268"/>
    </source>
</evidence>
<keyword evidence="22" id="KW-0511">Multifunctional enzyme</keyword>
<comment type="function">
    <text evidence="1">Cell wall formation. Synthesis of cross-linked peptidoglycan from the lipid intermediates. The enzyme has a penicillin-insensitive transglycosylase N-terminal domain (formation of linear glycan strands) and a penicillin-sensitive transpeptidase C-terminal domain (cross-linking of the peptide subunits).</text>
</comment>
<comment type="catalytic activity">
    <reaction evidence="26">
        <text>[GlcNAc-(1-&gt;4)-Mur2Ac(oyl-L-Ala-gamma-D-Glu-L-Lys-D-Ala-D-Ala)](n)-di-trans,octa-cis-undecaprenyl diphosphate + beta-D-GlcNAc-(1-&gt;4)-Mur2Ac(oyl-L-Ala-gamma-D-Glu-L-Lys-D-Ala-D-Ala)-di-trans,octa-cis-undecaprenyl diphosphate = [GlcNAc-(1-&gt;4)-Mur2Ac(oyl-L-Ala-gamma-D-Glu-L-Lys-D-Ala-D-Ala)](n+1)-di-trans,octa-cis-undecaprenyl diphosphate + di-trans,octa-cis-undecaprenyl diphosphate + H(+)</text>
        <dbReference type="Rhea" id="RHEA:23708"/>
        <dbReference type="Rhea" id="RHEA-COMP:9602"/>
        <dbReference type="Rhea" id="RHEA-COMP:9603"/>
        <dbReference type="ChEBI" id="CHEBI:15378"/>
        <dbReference type="ChEBI" id="CHEBI:58405"/>
        <dbReference type="ChEBI" id="CHEBI:60033"/>
        <dbReference type="ChEBI" id="CHEBI:78435"/>
        <dbReference type="EC" id="2.4.99.28"/>
    </reaction>
</comment>
<keyword evidence="19" id="KW-1133">Transmembrane helix</keyword>
<dbReference type="InterPro" id="IPR023346">
    <property type="entry name" value="Lysozyme-like_dom_sf"/>
</dbReference>
<evidence type="ECO:0000256" key="26">
    <source>
        <dbReference type="ARBA" id="ARBA00049902"/>
    </source>
</evidence>
<evidence type="ECO:0000256" key="11">
    <source>
        <dbReference type="ARBA" id="ARBA00022670"/>
    </source>
</evidence>
<evidence type="ECO:0000256" key="15">
    <source>
        <dbReference type="ARBA" id="ARBA00022801"/>
    </source>
</evidence>
<keyword evidence="11" id="KW-0645">Protease</keyword>
<evidence type="ECO:0000256" key="19">
    <source>
        <dbReference type="ARBA" id="ARBA00022989"/>
    </source>
</evidence>
<evidence type="ECO:0000256" key="2">
    <source>
        <dbReference type="ARBA" id="ARBA00004249"/>
    </source>
</evidence>
<evidence type="ECO:0000256" key="6">
    <source>
        <dbReference type="ARBA" id="ARBA00012448"/>
    </source>
</evidence>
<dbReference type="Pfam" id="PF00912">
    <property type="entry name" value="Transgly"/>
    <property type="match status" value="1"/>
</dbReference>
<protein>
    <recommendedName>
        <fullName evidence="7">Penicillin-binding protein 1A</fullName>
        <ecNumber evidence="25">2.4.99.28</ecNumber>
        <ecNumber evidence="6">3.4.16.4</ecNumber>
    </recommendedName>
</protein>
<evidence type="ECO:0000256" key="14">
    <source>
        <dbReference type="ARBA" id="ARBA00022692"/>
    </source>
</evidence>
<proteinExistence type="inferred from homology"/>
<dbReference type="InterPro" id="IPR001460">
    <property type="entry name" value="PCN-bd_Tpept"/>
</dbReference>
<evidence type="ECO:0000256" key="5">
    <source>
        <dbReference type="ARBA" id="ARBA00007739"/>
    </source>
</evidence>
<evidence type="ECO:0000256" key="13">
    <source>
        <dbReference type="ARBA" id="ARBA00022679"/>
    </source>
</evidence>
<dbReference type="Gene3D" id="1.10.3810.10">
    <property type="entry name" value="Biosynthetic peptidoglycan transglycosylase-like"/>
    <property type="match status" value="1"/>
</dbReference>
<dbReference type="Gene3D" id="3.40.710.10">
    <property type="entry name" value="DD-peptidase/beta-lactamase superfamily"/>
    <property type="match status" value="2"/>
</dbReference>
<keyword evidence="18" id="KW-0573">Peptidoglycan synthesis</keyword>
<accession>A0ABS0AC86</accession>
<feature type="region of interest" description="Disordered" evidence="27">
    <location>
        <begin position="623"/>
        <end position="642"/>
    </location>
</feature>
<evidence type="ECO:0000256" key="25">
    <source>
        <dbReference type="ARBA" id="ARBA00044770"/>
    </source>
</evidence>
<keyword evidence="10" id="KW-0121">Carboxypeptidase</keyword>
<keyword evidence="15" id="KW-0378">Hydrolase</keyword>
<keyword evidence="14" id="KW-0812">Transmembrane</keyword>
<sequence length="800" mass="89102">MEYQIPLRIYTSDHKLIAEYGEKRREPITYEEVPEPFIQAVLAAEDERFFEHPGVDPKGLLRAAVELLRYQEIRSGGSTITMQVARNFFLDREQRFLRKFNEIVLAIQIERILEKEEILELYLNKIYLGHRAYGAEAAAQVYYGESIKDLSLPQWAMIAGLPKAPSAYNPITNPERARQRRNWILFRMEETGAIDSEQRKQAQAAPVTARYHAARPEVEGAYMGEVARVLAEDLVEPDLYTEGLRIITTLNSKRQNAAVTALRQGLHAYDERHGWRGPLARIDAGELPELGWPAERDTEAAPDTDQPEPEMAQEKEPDLLDELDEDLAAWVERFKDQADFGPLRTAAVTAVRDRQAAALLRDGKQVVLDWDAIRWARPALNKGYVGEAPQTAADVLAPGDVVYVRPDGGGEDDPSWRLAQLPVAQSALISLNPDTGAVEAMQGGYSFYASKFNRALQARRQAGSVFKPFIYTAALESGFTPATIINDAPLVFDDDKLKDAWRPTGASDRFYGPTRLREALYRSLNLVSIRILRQVGISQAMNTLDRFGLPTKRFQRDLSLALGSASVTPLEIARAYSVFANGGYRVDPWFIERIEDKDGKVLWKAPRVERCEAPCAVVTADSEVAAEPETDEDGKPIQPPPTMAPRVIDENTAWLMHSILQDVVKRGTGSDARRLGRSDLAGKTGTTNDQVDAWFSGYSPELVATVWVGFDNPASLGNGEYGGRAALPTWIDYMGVALEGVEEVQPPQPPGVVSVRIDPDSGLQARPENEAAIFEYFREDNVPELEAPHSGDGRSPEQIF</sequence>
<evidence type="ECO:0000256" key="9">
    <source>
        <dbReference type="ARBA" id="ARBA00022519"/>
    </source>
</evidence>
<evidence type="ECO:0000259" key="30">
    <source>
        <dbReference type="Pfam" id="PF17092"/>
    </source>
</evidence>
<dbReference type="NCBIfam" id="TIGR02074">
    <property type="entry name" value="PBP_1a_fam"/>
    <property type="match status" value="1"/>
</dbReference>
<keyword evidence="16" id="KW-0133">Cell shape</keyword>
<reference evidence="31 32" key="1">
    <citation type="submission" date="2012-09" db="EMBL/GenBank/DDBJ databases">
        <title>Genome Sequence of alkane-degrading Bacterium Alcanivorax venustensis ISO4.</title>
        <authorList>
            <person name="Lai Q."/>
            <person name="Shao Z."/>
        </authorList>
    </citation>
    <scope>NUCLEOTIDE SEQUENCE [LARGE SCALE GENOMIC DNA]</scope>
    <source>
        <strain evidence="31 32">ISO4</strain>
    </source>
</reference>
<dbReference type="Pfam" id="PF00905">
    <property type="entry name" value="Transpeptidase"/>
    <property type="match status" value="1"/>
</dbReference>
<dbReference type="PANTHER" id="PTHR32282">
    <property type="entry name" value="BINDING PROTEIN TRANSPEPTIDASE, PUTATIVE-RELATED"/>
    <property type="match status" value="1"/>
</dbReference>
<comment type="pathway">
    <text evidence="3">Cell wall biogenesis; peptidoglycan biosynthesis.</text>
</comment>
<keyword evidence="12" id="KW-0328">Glycosyltransferase</keyword>
<keyword evidence="20" id="KW-0472">Membrane</keyword>
<comment type="catalytic activity">
    <reaction evidence="24">
        <text>Preferential cleavage: (Ac)2-L-Lys-D-Ala-|-D-Ala. Also transpeptidation of peptidyl-alanyl moieties that are N-acyl substituents of D-alanine.</text>
        <dbReference type="EC" id="3.4.16.4"/>
    </reaction>
</comment>
<evidence type="ECO:0000256" key="24">
    <source>
        <dbReference type="ARBA" id="ARBA00034000"/>
    </source>
</evidence>
<evidence type="ECO:0000256" key="27">
    <source>
        <dbReference type="SAM" id="MobiDB-lite"/>
    </source>
</evidence>
<dbReference type="SUPFAM" id="SSF56601">
    <property type="entry name" value="beta-lactamase/transpeptidase-like"/>
    <property type="match status" value="1"/>
</dbReference>
<evidence type="ECO:0000256" key="8">
    <source>
        <dbReference type="ARBA" id="ARBA00022475"/>
    </source>
</evidence>
<dbReference type="Proteomes" id="UP000644441">
    <property type="component" value="Unassembled WGS sequence"/>
</dbReference>
<keyword evidence="17" id="KW-0735">Signal-anchor</keyword>
<keyword evidence="9" id="KW-0997">Cell inner membrane</keyword>
<evidence type="ECO:0000256" key="23">
    <source>
        <dbReference type="ARBA" id="ARBA00023316"/>
    </source>
</evidence>
<evidence type="ECO:0000259" key="28">
    <source>
        <dbReference type="Pfam" id="PF00905"/>
    </source>
</evidence>
<evidence type="ECO:0000256" key="17">
    <source>
        <dbReference type="ARBA" id="ARBA00022968"/>
    </source>
</evidence>
<evidence type="ECO:0000256" key="7">
    <source>
        <dbReference type="ARBA" id="ARBA00018638"/>
    </source>
</evidence>
<evidence type="ECO:0000256" key="4">
    <source>
        <dbReference type="ARBA" id="ARBA00007090"/>
    </source>
</evidence>
<gene>
    <name evidence="31" type="ORF">ISO4_00348</name>
</gene>
<keyword evidence="23" id="KW-0961">Cell wall biogenesis/degradation</keyword>
<comment type="subcellular location">
    <subcellularLocation>
        <location evidence="2">Cell inner membrane</location>
        <topology evidence="2">Single-pass type II membrane protein</topology>
    </subcellularLocation>
</comment>
<evidence type="ECO:0000313" key="31">
    <source>
        <dbReference type="EMBL" id="MBF5051746.1"/>
    </source>
</evidence>
<dbReference type="EC" id="3.4.16.4" evidence="6"/>
<dbReference type="EC" id="2.4.99.28" evidence="25"/>
<keyword evidence="32" id="KW-1185">Reference proteome</keyword>
<evidence type="ECO:0000256" key="20">
    <source>
        <dbReference type="ARBA" id="ARBA00023136"/>
    </source>
</evidence>
<keyword evidence="13" id="KW-0808">Transferase</keyword>
<evidence type="ECO:0000256" key="21">
    <source>
        <dbReference type="ARBA" id="ARBA00023251"/>
    </source>
</evidence>
<dbReference type="Gene3D" id="2.40.50.140">
    <property type="entry name" value="Nucleic acid-binding proteins"/>
    <property type="match status" value="1"/>
</dbReference>
<dbReference type="InterPro" id="IPR031376">
    <property type="entry name" value="PCB_OB"/>
</dbReference>
<dbReference type="Pfam" id="PF17092">
    <property type="entry name" value="PCB_OB"/>
    <property type="match status" value="1"/>
</dbReference>
<evidence type="ECO:0000259" key="29">
    <source>
        <dbReference type="Pfam" id="PF00912"/>
    </source>
</evidence>
<feature type="domain" description="Glycosyl transferase family 51" evidence="29">
    <location>
        <begin position="15"/>
        <end position="188"/>
    </location>
</feature>
<comment type="similarity">
    <text evidence="4">In the C-terminal section; belongs to the transpeptidase family.</text>
</comment>